<feature type="compositionally biased region" description="Polar residues" evidence="2">
    <location>
        <begin position="127"/>
        <end position="142"/>
    </location>
</feature>
<dbReference type="AlphaFoldDB" id="A0A2P4X391"/>
<gene>
    <name evidence="3" type="ORF">PHPALM_31173</name>
</gene>
<reference evidence="3 4" key="1">
    <citation type="journal article" date="2017" name="Genome Biol. Evol.">
        <title>Phytophthora megakarya and P. palmivora, closely related causal agents of cacao black pod rot, underwent increases in genome sizes and gene numbers by different mechanisms.</title>
        <authorList>
            <person name="Ali S.S."/>
            <person name="Shao J."/>
            <person name="Lary D.J."/>
            <person name="Kronmiller B."/>
            <person name="Shen D."/>
            <person name="Strem M.D."/>
            <person name="Amoako-Attah I."/>
            <person name="Akrofi A.Y."/>
            <person name="Begoude B.A."/>
            <person name="Ten Hoopen G.M."/>
            <person name="Coulibaly K."/>
            <person name="Kebe B.I."/>
            <person name="Melnick R.L."/>
            <person name="Guiltinan M.J."/>
            <person name="Tyler B.M."/>
            <person name="Meinhardt L.W."/>
            <person name="Bailey B.A."/>
        </authorList>
    </citation>
    <scope>NUCLEOTIDE SEQUENCE [LARGE SCALE GENOMIC DNA]</scope>
    <source>
        <strain evidence="4">sbr112.9</strain>
    </source>
</reference>
<evidence type="ECO:0000256" key="2">
    <source>
        <dbReference type="SAM" id="MobiDB-lite"/>
    </source>
</evidence>
<proteinExistence type="predicted"/>
<feature type="region of interest" description="Disordered" evidence="2">
    <location>
        <begin position="125"/>
        <end position="149"/>
    </location>
</feature>
<dbReference type="EMBL" id="NCKW01016957">
    <property type="protein sequence ID" value="POM60015.1"/>
    <property type="molecule type" value="Genomic_DNA"/>
</dbReference>
<name>A0A2P4X391_9STRA</name>
<sequence length="149" mass="17302">MDMFLFKSVSEKQELIDELKAALASMEREVSGLEARVAKKARETLLLKTKFKSMSSRLTESNVNMSRLQTENDRLVASLKEKQGKMHDLIEFLEGKEKQVMHLEEQVNVRQTQLEHVMTEYEKMQRQRANQKSTSVRGSPNRKTVLHAH</sequence>
<evidence type="ECO:0000313" key="4">
    <source>
        <dbReference type="Proteomes" id="UP000237271"/>
    </source>
</evidence>
<accession>A0A2P4X391</accession>
<dbReference type="OrthoDB" id="168212at2759"/>
<evidence type="ECO:0000256" key="1">
    <source>
        <dbReference type="SAM" id="Coils"/>
    </source>
</evidence>
<evidence type="ECO:0000313" key="3">
    <source>
        <dbReference type="EMBL" id="POM60015.1"/>
    </source>
</evidence>
<keyword evidence="4" id="KW-1185">Reference proteome</keyword>
<organism evidence="3 4">
    <name type="scientific">Phytophthora palmivora</name>
    <dbReference type="NCBI Taxonomy" id="4796"/>
    <lineage>
        <taxon>Eukaryota</taxon>
        <taxon>Sar</taxon>
        <taxon>Stramenopiles</taxon>
        <taxon>Oomycota</taxon>
        <taxon>Peronosporomycetes</taxon>
        <taxon>Peronosporales</taxon>
        <taxon>Peronosporaceae</taxon>
        <taxon>Phytophthora</taxon>
    </lineage>
</organism>
<comment type="caution">
    <text evidence="3">The sequence shown here is derived from an EMBL/GenBank/DDBJ whole genome shotgun (WGS) entry which is preliminary data.</text>
</comment>
<feature type="coiled-coil region" evidence="1">
    <location>
        <begin position="9"/>
        <end position="85"/>
    </location>
</feature>
<protein>
    <submittedName>
        <fullName evidence="3">Uncharacterized protein</fullName>
    </submittedName>
</protein>
<dbReference type="Proteomes" id="UP000237271">
    <property type="component" value="Unassembled WGS sequence"/>
</dbReference>
<keyword evidence="1" id="KW-0175">Coiled coil</keyword>